<dbReference type="GO" id="GO:0005765">
    <property type="term" value="C:lysosomal membrane"/>
    <property type="evidence" value="ECO:0000318"/>
    <property type="project" value="GO_Central"/>
</dbReference>
<evidence type="ECO:0000313" key="5">
    <source>
        <dbReference type="Proteomes" id="UP000001064"/>
    </source>
</evidence>
<dbReference type="GO" id="GO:0010468">
    <property type="term" value="P:regulation of gene expression"/>
    <property type="evidence" value="ECO:0007669"/>
    <property type="project" value="EnsemblProtists"/>
</dbReference>
<dbReference type="KEGG" id="dpp:DICPUDRAFT_50132"/>
<protein>
    <recommendedName>
        <fullName evidence="6">Ceroid-lipofuscinosis neuronal protein 5</fullName>
    </recommendedName>
</protein>
<dbReference type="Pfam" id="PF15014">
    <property type="entry name" value="CLN5"/>
    <property type="match status" value="1"/>
</dbReference>
<gene>
    <name evidence="4" type="ORF">DICPUDRAFT_50132</name>
</gene>
<dbReference type="GO" id="GO:0005783">
    <property type="term" value="C:endoplasmic reticulum"/>
    <property type="evidence" value="ECO:0007669"/>
    <property type="project" value="EnsemblProtists"/>
</dbReference>
<evidence type="ECO:0000313" key="4">
    <source>
        <dbReference type="EMBL" id="EGC31548.1"/>
    </source>
</evidence>
<reference evidence="5" key="1">
    <citation type="journal article" date="2011" name="Genome Biol.">
        <title>Comparative genomics of the social amoebae Dictyostelium discoideum and Dictyostelium purpureum.</title>
        <authorList>
            <consortium name="US DOE Joint Genome Institute (JGI-PGF)"/>
            <person name="Sucgang R."/>
            <person name="Kuo A."/>
            <person name="Tian X."/>
            <person name="Salerno W."/>
            <person name="Parikh A."/>
            <person name="Feasley C.L."/>
            <person name="Dalin E."/>
            <person name="Tu H."/>
            <person name="Huang E."/>
            <person name="Barry K."/>
            <person name="Lindquist E."/>
            <person name="Shapiro H."/>
            <person name="Bruce D."/>
            <person name="Schmutz J."/>
            <person name="Salamov A."/>
            <person name="Fey P."/>
            <person name="Gaudet P."/>
            <person name="Anjard C."/>
            <person name="Babu M.M."/>
            <person name="Basu S."/>
            <person name="Bushmanova Y."/>
            <person name="van der Wel H."/>
            <person name="Katoh-Kurasawa M."/>
            <person name="Dinh C."/>
            <person name="Coutinho P.M."/>
            <person name="Saito T."/>
            <person name="Elias M."/>
            <person name="Schaap P."/>
            <person name="Kay R.R."/>
            <person name="Henrissat B."/>
            <person name="Eichinger L."/>
            <person name="Rivero F."/>
            <person name="Putnam N.H."/>
            <person name="West C.M."/>
            <person name="Loomis W.F."/>
            <person name="Chisholm R.L."/>
            <person name="Shaulsky G."/>
            <person name="Strassmann J.E."/>
            <person name="Queller D.C."/>
            <person name="Kuspa A."/>
            <person name="Grigoriev I.V."/>
        </authorList>
    </citation>
    <scope>NUCLEOTIDE SEQUENCE [LARGE SCALE GENOMIC DNA]</scope>
    <source>
        <strain evidence="5">QSDP1</strain>
    </source>
</reference>
<dbReference type="GO" id="GO:0006887">
    <property type="term" value="P:exocytosis"/>
    <property type="evidence" value="ECO:0007669"/>
    <property type="project" value="EnsemblProtists"/>
</dbReference>
<dbReference type="VEuPathDB" id="AmoebaDB:DICPUDRAFT_50132"/>
<dbReference type="GO" id="GO:0006914">
    <property type="term" value="P:autophagy"/>
    <property type="evidence" value="ECO:0007669"/>
    <property type="project" value="EnsemblProtists"/>
</dbReference>
<dbReference type="OMA" id="FRPHQSF"/>
<dbReference type="GO" id="GO:0043327">
    <property type="term" value="P:chemotaxis to cAMP"/>
    <property type="evidence" value="ECO:0007669"/>
    <property type="project" value="EnsemblProtists"/>
</dbReference>
<sequence length="326" mass="37498">MKIIISLILLLLATATTITKSQGIPDNDPELCVQRIKREDCPETPSSWGKFDEDDVIDVYYLQAPIFEGMFGNFFGRLGGYHSAVGFYDITTGQNYTAEYDAYYEVGNGTLPNIIDVNGTKEILWCNAGILCSIPFVNETYWDPKYFSTASKTFMATINGTQLNQYIEWMESYNTTNPIYQTWDVWNNYGKDLYVPSTTCDDFTAASFDFLYTAGARYNCSTVFKRDYVNLFSEKPEPVVFTEHRDEIIRFYESLMDRSGSILDIIERIIGIVGLNKYLYYQGDYYLLKLNWPFMGVKYDYAPVAGCPLPETINEQTSNIIHMRNY</sequence>
<dbReference type="GO" id="GO:0010498">
    <property type="term" value="P:proteasomal protein catabolic process"/>
    <property type="evidence" value="ECO:0007669"/>
    <property type="project" value="EnsemblProtists"/>
</dbReference>
<keyword evidence="2" id="KW-0325">Glycoprotein</keyword>
<name>F0ZWX7_DICPU</name>
<dbReference type="EMBL" id="GL871246">
    <property type="protein sequence ID" value="EGC31548.1"/>
    <property type="molecule type" value="Genomic_DNA"/>
</dbReference>
<dbReference type="PANTHER" id="PTHR15380:SF2">
    <property type="entry name" value="CEROID-LIPOFUSCINOSIS NEURONAL PROTEIN 5"/>
    <property type="match status" value="1"/>
</dbReference>
<dbReference type="GO" id="GO:0016798">
    <property type="term" value="F:hydrolase activity, acting on glycosyl bonds"/>
    <property type="evidence" value="ECO:0000318"/>
    <property type="project" value="GO_Central"/>
</dbReference>
<dbReference type="Proteomes" id="UP000001064">
    <property type="component" value="Unassembled WGS sequence"/>
</dbReference>
<dbReference type="GO" id="GO:0005938">
    <property type="term" value="C:cell cortex"/>
    <property type="evidence" value="ECO:0007669"/>
    <property type="project" value="EnsemblProtists"/>
</dbReference>
<dbReference type="GO" id="GO:0007040">
    <property type="term" value="P:lysosome organization"/>
    <property type="evidence" value="ECO:0000318"/>
    <property type="project" value="GO_Central"/>
</dbReference>
<feature type="signal peptide" evidence="3">
    <location>
        <begin position="1"/>
        <end position="23"/>
    </location>
</feature>
<dbReference type="GeneID" id="10505667"/>
<dbReference type="STRING" id="5786.F0ZWX7"/>
<dbReference type="FunCoup" id="F0ZWX7">
    <property type="interactions" value="4"/>
</dbReference>
<evidence type="ECO:0000256" key="1">
    <source>
        <dbReference type="ARBA" id="ARBA00007028"/>
    </source>
</evidence>
<dbReference type="eggNOG" id="ENOG502QPQ5">
    <property type="taxonomic scope" value="Eukaryota"/>
</dbReference>
<dbReference type="InterPro" id="IPR026138">
    <property type="entry name" value="CLN5"/>
</dbReference>
<dbReference type="GO" id="GO:0030587">
    <property type="term" value="P:sorocarp development"/>
    <property type="evidence" value="ECO:0007669"/>
    <property type="project" value="EnsemblProtists"/>
</dbReference>
<dbReference type="GO" id="GO:0048471">
    <property type="term" value="C:perinuclear region of cytoplasm"/>
    <property type="evidence" value="ECO:0007669"/>
    <property type="project" value="EnsemblProtists"/>
</dbReference>
<comment type="similarity">
    <text evidence="1">Belongs to the CLN5 family.</text>
</comment>
<dbReference type="AlphaFoldDB" id="F0ZWX7"/>
<proteinExistence type="inferred from homology"/>
<keyword evidence="5" id="KW-1185">Reference proteome</keyword>
<dbReference type="RefSeq" id="XP_003291919.1">
    <property type="nucleotide sequence ID" value="XM_003291871.1"/>
</dbReference>
<evidence type="ECO:0000256" key="3">
    <source>
        <dbReference type="SAM" id="SignalP"/>
    </source>
</evidence>
<evidence type="ECO:0000256" key="2">
    <source>
        <dbReference type="ARBA" id="ARBA00023180"/>
    </source>
</evidence>
<dbReference type="GO" id="GO:0005576">
    <property type="term" value="C:extracellular region"/>
    <property type="evidence" value="ECO:0007669"/>
    <property type="project" value="EnsemblProtists"/>
</dbReference>
<keyword evidence="3" id="KW-0732">Signal</keyword>
<dbReference type="PANTHER" id="PTHR15380">
    <property type="entry name" value="CEROID-LIPOFUSCINOSIS, NEURONAL 5"/>
    <property type="match status" value="1"/>
</dbReference>
<accession>F0ZWX7</accession>
<dbReference type="OrthoDB" id="10005881at2759"/>
<dbReference type="GO" id="GO:0009306">
    <property type="term" value="P:protein secretion"/>
    <property type="evidence" value="ECO:0007669"/>
    <property type="project" value="EnsemblProtists"/>
</dbReference>
<feature type="chain" id="PRO_5003263916" description="Ceroid-lipofuscinosis neuronal protein 5" evidence="3">
    <location>
        <begin position="24"/>
        <end position="326"/>
    </location>
</feature>
<dbReference type="InParanoid" id="F0ZWX7"/>
<organism evidence="4 5">
    <name type="scientific">Dictyostelium purpureum</name>
    <name type="common">Slime mold</name>
    <dbReference type="NCBI Taxonomy" id="5786"/>
    <lineage>
        <taxon>Eukaryota</taxon>
        <taxon>Amoebozoa</taxon>
        <taxon>Evosea</taxon>
        <taxon>Eumycetozoa</taxon>
        <taxon>Dictyostelia</taxon>
        <taxon>Dictyosteliales</taxon>
        <taxon>Dictyosteliaceae</taxon>
        <taxon>Dictyostelium</taxon>
    </lineage>
</organism>
<dbReference type="GO" id="GO:0007155">
    <property type="term" value="P:cell adhesion"/>
    <property type="evidence" value="ECO:0007669"/>
    <property type="project" value="EnsemblProtists"/>
</dbReference>
<evidence type="ECO:0008006" key="6">
    <source>
        <dbReference type="Google" id="ProtNLM"/>
    </source>
</evidence>